<organism evidence="1 2">
    <name type="scientific">Rhizocola hellebori</name>
    <dbReference type="NCBI Taxonomy" id="1392758"/>
    <lineage>
        <taxon>Bacteria</taxon>
        <taxon>Bacillati</taxon>
        <taxon>Actinomycetota</taxon>
        <taxon>Actinomycetes</taxon>
        <taxon>Micromonosporales</taxon>
        <taxon>Micromonosporaceae</taxon>
        <taxon>Rhizocola</taxon>
    </lineage>
</organism>
<evidence type="ECO:0008006" key="3">
    <source>
        <dbReference type="Google" id="ProtNLM"/>
    </source>
</evidence>
<name>A0A8J3QIG0_9ACTN</name>
<dbReference type="RefSeq" id="WP_203913721.1">
    <property type="nucleotide sequence ID" value="NZ_BONY01000081.1"/>
</dbReference>
<keyword evidence="2" id="KW-1185">Reference proteome</keyword>
<dbReference type="SUPFAM" id="SSF56601">
    <property type="entry name" value="beta-lactamase/transpeptidase-like"/>
    <property type="match status" value="1"/>
</dbReference>
<reference evidence="1" key="1">
    <citation type="submission" date="2021-01" db="EMBL/GenBank/DDBJ databases">
        <title>Whole genome shotgun sequence of Rhizocola hellebori NBRC 109834.</title>
        <authorList>
            <person name="Komaki H."/>
            <person name="Tamura T."/>
        </authorList>
    </citation>
    <scope>NUCLEOTIDE SEQUENCE</scope>
    <source>
        <strain evidence="1">NBRC 109834</strain>
    </source>
</reference>
<gene>
    <name evidence="1" type="ORF">Rhe02_80650</name>
</gene>
<protein>
    <recommendedName>
        <fullName evidence="3">Serine hydrolase</fullName>
    </recommendedName>
</protein>
<sequence>MWISWAFFDRRDGTLRAAENAGEPTMTASMVKAWLVADYLASHGWDERLSTIIRDSANEPAWEIYALLGREKSIERMISVCGLTDSAPGEDLSMTLMSARDTVRLGRCLADGTAAGPRWTSWLLDEMRAVRGTGDFGIREAFAGPDRERIAIKNGWDKRQALGEWNVNCLAVAPAWIMAALTRYPSSLPLAHGAQICRNLVSELV</sequence>
<evidence type="ECO:0000313" key="2">
    <source>
        <dbReference type="Proteomes" id="UP000612899"/>
    </source>
</evidence>
<dbReference type="EMBL" id="BONY01000081">
    <property type="protein sequence ID" value="GIH09998.1"/>
    <property type="molecule type" value="Genomic_DNA"/>
</dbReference>
<proteinExistence type="predicted"/>
<accession>A0A8J3QIG0</accession>
<comment type="caution">
    <text evidence="1">The sequence shown here is derived from an EMBL/GenBank/DDBJ whole genome shotgun (WGS) entry which is preliminary data.</text>
</comment>
<dbReference type="Proteomes" id="UP000612899">
    <property type="component" value="Unassembled WGS sequence"/>
</dbReference>
<dbReference type="InterPro" id="IPR012338">
    <property type="entry name" value="Beta-lactam/transpept-like"/>
</dbReference>
<dbReference type="Gene3D" id="3.40.710.10">
    <property type="entry name" value="DD-peptidase/beta-lactamase superfamily"/>
    <property type="match status" value="1"/>
</dbReference>
<dbReference type="AlphaFoldDB" id="A0A8J3QIG0"/>
<evidence type="ECO:0000313" key="1">
    <source>
        <dbReference type="EMBL" id="GIH09998.1"/>
    </source>
</evidence>